<keyword evidence="3" id="KW-0963">Cytoplasm</keyword>
<dbReference type="PANTHER" id="PTHR43450:SF1">
    <property type="entry name" value="ASPARTATE--TRNA LIGASE, CYTOPLASMIC"/>
    <property type="match status" value="1"/>
</dbReference>
<dbReference type="AlphaFoldDB" id="A0A1G8FA30"/>
<keyword evidence="8 10" id="KW-0030">Aminoacyl-tRNA synthetase</keyword>
<dbReference type="PROSITE" id="PS50862">
    <property type="entry name" value="AA_TRNA_LIGASE_II"/>
    <property type="match status" value="1"/>
</dbReference>
<evidence type="ECO:0000259" key="9">
    <source>
        <dbReference type="PROSITE" id="PS50862"/>
    </source>
</evidence>
<evidence type="ECO:0000313" key="11">
    <source>
        <dbReference type="Proteomes" id="UP000199706"/>
    </source>
</evidence>
<feature type="domain" description="Aminoacyl-transfer RNA synthetases class-II family profile" evidence="9">
    <location>
        <begin position="128"/>
        <end position="423"/>
    </location>
</feature>
<dbReference type="InterPro" id="IPR012340">
    <property type="entry name" value="NA-bd_OB-fold"/>
</dbReference>
<dbReference type="Proteomes" id="UP000199706">
    <property type="component" value="Unassembled WGS sequence"/>
</dbReference>
<accession>A0A1G8FA30</accession>
<dbReference type="Gene3D" id="2.40.50.140">
    <property type="entry name" value="Nucleic acid-binding proteins"/>
    <property type="match status" value="1"/>
</dbReference>
<proteinExistence type="inferred from homology"/>
<dbReference type="InterPro" id="IPR045864">
    <property type="entry name" value="aa-tRNA-synth_II/BPL/LPL"/>
</dbReference>
<evidence type="ECO:0000256" key="2">
    <source>
        <dbReference type="ARBA" id="ARBA00005312"/>
    </source>
</evidence>
<reference evidence="10 11" key="1">
    <citation type="submission" date="2016-10" db="EMBL/GenBank/DDBJ databases">
        <authorList>
            <person name="de Groot N.N."/>
        </authorList>
    </citation>
    <scope>NUCLEOTIDE SEQUENCE [LARGE SCALE GENOMIC DNA]</scope>
    <source>
        <strain evidence="10 11">LMG 2247</strain>
    </source>
</reference>
<dbReference type="InterPro" id="IPR006195">
    <property type="entry name" value="aa-tRNA-synth_II"/>
</dbReference>
<dbReference type="EMBL" id="FNCJ01000013">
    <property type="protein sequence ID" value="SDH78952.1"/>
    <property type="molecule type" value="Genomic_DNA"/>
</dbReference>
<evidence type="ECO:0000313" key="10">
    <source>
        <dbReference type="EMBL" id="SDH78952.1"/>
    </source>
</evidence>
<gene>
    <name evidence="10" type="ORF">SAMN05216466_113100</name>
</gene>
<dbReference type="InterPro" id="IPR002312">
    <property type="entry name" value="Asp/Asn-tRNA-synth_IIb"/>
</dbReference>
<dbReference type="PRINTS" id="PR01042">
    <property type="entry name" value="TRNASYNTHASP"/>
</dbReference>
<keyword evidence="5" id="KW-0547">Nucleotide-binding</keyword>
<keyword evidence="6" id="KW-0067">ATP-binding</keyword>
<evidence type="ECO:0000256" key="4">
    <source>
        <dbReference type="ARBA" id="ARBA00022598"/>
    </source>
</evidence>
<comment type="similarity">
    <text evidence="2">Belongs to the class-II aminoacyl-tRNA synthetase family. Type 2 subfamily.</text>
</comment>
<dbReference type="Gene3D" id="3.30.930.10">
    <property type="entry name" value="Bira Bifunctional Protein, Domain 2"/>
    <property type="match status" value="1"/>
</dbReference>
<protein>
    <submittedName>
        <fullName evidence="10">Aspartyl-tRNA synthetase</fullName>
    </submittedName>
</protein>
<dbReference type="SUPFAM" id="SSF50249">
    <property type="entry name" value="Nucleic acid-binding proteins"/>
    <property type="match status" value="1"/>
</dbReference>
<comment type="subcellular location">
    <subcellularLocation>
        <location evidence="1">Cytoplasm</location>
    </subcellularLocation>
</comment>
<dbReference type="GO" id="GO:0004815">
    <property type="term" value="F:aspartate-tRNA ligase activity"/>
    <property type="evidence" value="ECO:0007669"/>
    <property type="project" value="InterPro"/>
</dbReference>
<evidence type="ECO:0000256" key="8">
    <source>
        <dbReference type="ARBA" id="ARBA00023146"/>
    </source>
</evidence>
<dbReference type="PANTHER" id="PTHR43450">
    <property type="entry name" value="ASPARTYL-TRNA SYNTHETASE"/>
    <property type="match status" value="1"/>
</dbReference>
<evidence type="ECO:0000256" key="7">
    <source>
        <dbReference type="ARBA" id="ARBA00022917"/>
    </source>
</evidence>
<dbReference type="OrthoDB" id="9762036at2"/>
<dbReference type="Pfam" id="PF00152">
    <property type="entry name" value="tRNA-synt_2"/>
    <property type="match status" value="1"/>
</dbReference>
<dbReference type="InterPro" id="IPR004523">
    <property type="entry name" value="Asp-tRNA_synthase_2"/>
</dbReference>
<dbReference type="SUPFAM" id="SSF55681">
    <property type="entry name" value="Class II aaRS and biotin synthetases"/>
    <property type="match status" value="1"/>
</dbReference>
<evidence type="ECO:0000256" key="6">
    <source>
        <dbReference type="ARBA" id="ARBA00022840"/>
    </source>
</evidence>
<evidence type="ECO:0000256" key="1">
    <source>
        <dbReference type="ARBA" id="ARBA00004496"/>
    </source>
</evidence>
<dbReference type="GO" id="GO:0017101">
    <property type="term" value="C:aminoacyl-tRNA synthetase multienzyme complex"/>
    <property type="evidence" value="ECO:0007669"/>
    <property type="project" value="TreeGrafter"/>
</dbReference>
<sequence length="423" mass="47128">MRTLVDDVKHRIGEVVTLYLTLDVLRDQKNLQFLLAHDATGTLQLVIDKASVAQHVQVGQLLTGSTFAATGVVVRAAQSKTSGVELQVRSVEVFSRAQPFPVTETSSVDLRFNHRVVDLKAPKWQLMLRLRSAFEFACREFALGRGFTELHTPKLMGNASESGAQVFRVSYFETQAFLAQSPQFYKQMGIASGLEGVFEIGPVFRAEESRSSRHMTEFTGLDVEFAWAFETAQVMAFEEQMLCHAFAKLGQFAAEVKALFGVDLPLEPSVKHLTLAEAKALLSAHGMRLGPAQDLPDEGESMLYKVLGSDLIFVSDYPIAKRPFYHAWNREQGITKSFDLIFRGIEITTGALREHRYDVLCQQAAEKGIELDSITHYLDNFRYGCPPHGGFGLGVERVIMRILGLANVKEAAFVPRDPERLVP</sequence>
<dbReference type="GO" id="GO:0003723">
    <property type="term" value="F:RNA binding"/>
    <property type="evidence" value="ECO:0007669"/>
    <property type="project" value="TreeGrafter"/>
</dbReference>
<keyword evidence="7" id="KW-0648">Protein biosynthesis</keyword>
<dbReference type="NCBIfam" id="NF003483">
    <property type="entry name" value="PRK05159.1"/>
    <property type="match status" value="1"/>
</dbReference>
<dbReference type="RefSeq" id="WP_090688163.1">
    <property type="nucleotide sequence ID" value="NZ_CADERL010000013.1"/>
</dbReference>
<evidence type="ECO:0000256" key="5">
    <source>
        <dbReference type="ARBA" id="ARBA00022741"/>
    </source>
</evidence>
<dbReference type="GO" id="GO:0006422">
    <property type="term" value="P:aspartyl-tRNA aminoacylation"/>
    <property type="evidence" value="ECO:0007669"/>
    <property type="project" value="InterPro"/>
</dbReference>
<name>A0A1G8FA30_9BURK</name>
<evidence type="ECO:0000256" key="3">
    <source>
        <dbReference type="ARBA" id="ARBA00022490"/>
    </source>
</evidence>
<dbReference type="GO" id="GO:0005829">
    <property type="term" value="C:cytosol"/>
    <property type="evidence" value="ECO:0007669"/>
    <property type="project" value="TreeGrafter"/>
</dbReference>
<keyword evidence="4" id="KW-0436">Ligase</keyword>
<dbReference type="InterPro" id="IPR004364">
    <property type="entry name" value="Aa-tRNA-synt_II"/>
</dbReference>
<dbReference type="GO" id="GO:0005524">
    <property type="term" value="F:ATP binding"/>
    <property type="evidence" value="ECO:0007669"/>
    <property type="project" value="UniProtKB-KW"/>
</dbReference>
<organism evidence="10 11">
    <name type="scientific">Paraburkholderia phenazinium</name>
    <dbReference type="NCBI Taxonomy" id="60549"/>
    <lineage>
        <taxon>Bacteria</taxon>
        <taxon>Pseudomonadati</taxon>
        <taxon>Pseudomonadota</taxon>
        <taxon>Betaproteobacteria</taxon>
        <taxon>Burkholderiales</taxon>
        <taxon>Burkholderiaceae</taxon>
        <taxon>Paraburkholderia</taxon>
    </lineage>
</organism>